<evidence type="ECO:0000313" key="1">
    <source>
        <dbReference type="EMBL" id="SOB90515.1"/>
    </source>
</evidence>
<gene>
    <name evidence="1" type="ORF">SAMN05880501_101173</name>
</gene>
<dbReference type="Proteomes" id="UP000219636">
    <property type="component" value="Unassembled WGS sequence"/>
</dbReference>
<dbReference type="RefSeq" id="WP_202615596.1">
    <property type="nucleotide sequence ID" value="NZ_OBMQ01000001.1"/>
</dbReference>
<reference evidence="2" key="1">
    <citation type="submission" date="2017-08" db="EMBL/GenBank/DDBJ databases">
        <authorList>
            <person name="Varghese N."/>
            <person name="Submissions S."/>
        </authorList>
    </citation>
    <scope>NUCLEOTIDE SEQUENCE [LARGE SCALE GENOMIC DNA]</scope>
    <source>
        <strain evidence="2">JC22</strain>
    </source>
</reference>
<protein>
    <submittedName>
        <fullName evidence="1">Uncharacterized protein</fullName>
    </submittedName>
</protein>
<evidence type="ECO:0000313" key="2">
    <source>
        <dbReference type="Proteomes" id="UP000219636"/>
    </source>
</evidence>
<name>A0A285R8T7_9BACL</name>
<proteinExistence type="predicted"/>
<dbReference type="EMBL" id="OBMQ01000001">
    <property type="protein sequence ID" value="SOB90515.1"/>
    <property type="molecule type" value="Genomic_DNA"/>
</dbReference>
<accession>A0A285R8T7</accession>
<dbReference type="AlphaFoldDB" id="A0A285R8T7"/>
<keyword evidence="2" id="KW-1185">Reference proteome</keyword>
<sequence length="167" mass="19456">MREHARIQRILSLLETIWQQQPDVRFNQLISNLQHMYSAQNEGYGKRKMKEQDFLGKEVDSSYLDFFYLEDVKWEAFLDSIVEKAKADPEATEESTNENRRNEMKDNIIAVSKLVLSNKTVDEIAEALAVSPTYVENIKAELLEGTSLEKLQKELAEYKKIRADDHE</sequence>
<organism evidence="1 2">
    <name type="scientific">Ureibacillus xyleni</name>
    <dbReference type="NCBI Taxonomy" id="614648"/>
    <lineage>
        <taxon>Bacteria</taxon>
        <taxon>Bacillati</taxon>
        <taxon>Bacillota</taxon>
        <taxon>Bacilli</taxon>
        <taxon>Bacillales</taxon>
        <taxon>Caryophanaceae</taxon>
        <taxon>Ureibacillus</taxon>
    </lineage>
</organism>